<feature type="non-terminal residue" evidence="1">
    <location>
        <position position="1"/>
    </location>
</feature>
<proteinExistence type="predicted"/>
<sequence length="137" mass="15024">MTDITALKILSSHIESFQKLPDPPDTLSDDAFDNYKAGLEQSLDKAVKSVQDVSAYAENITKKLDELKKCLPEQVKRIQDAIKALIGRLVVAQPGGTLSNKHLKIKGTRRSENLKLIGALSNESLEVEGALPNENLE</sequence>
<protein>
    <submittedName>
        <fullName evidence="1">Uncharacterized protein</fullName>
    </submittedName>
</protein>
<reference evidence="1" key="1">
    <citation type="submission" date="2022-11" db="EMBL/GenBank/DDBJ databases">
        <title>Centuries of genome instability and evolution in soft-shell clam transmissible cancer (bioRxiv).</title>
        <authorList>
            <person name="Hart S.F.M."/>
            <person name="Yonemitsu M.A."/>
            <person name="Giersch R.M."/>
            <person name="Beal B.F."/>
            <person name="Arriagada G."/>
            <person name="Davis B.W."/>
            <person name="Ostrander E.A."/>
            <person name="Goff S.P."/>
            <person name="Metzger M.J."/>
        </authorList>
    </citation>
    <scope>NUCLEOTIDE SEQUENCE</scope>
    <source>
        <strain evidence="1">MELC-2E11</strain>
        <tissue evidence="1">Siphon/mantle</tissue>
    </source>
</reference>
<accession>A0ABY7G4K7</accession>
<gene>
    <name evidence="1" type="ORF">MAR_013670</name>
</gene>
<evidence type="ECO:0000313" key="1">
    <source>
        <dbReference type="EMBL" id="WAR27966.1"/>
    </source>
</evidence>
<keyword evidence="2" id="KW-1185">Reference proteome</keyword>
<evidence type="ECO:0000313" key="2">
    <source>
        <dbReference type="Proteomes" id="UP001164746"/>
    </source>
</evidence>
<dbReference type="EMBL" id="CP111026">
    <property type="protein sequence ID" value="WAR27966.1"/>
    <property type="molecule type" value="Genomic_DNA"/>
</dbReference>
<dbReference type="Proteomes" id="UP001164746">
    <property type="component" value="Chromosome 15"/>
</dbReference>
<name>A0ABY7G4K7_MYAAR</name>
<organism evidence="1 2">
    <name type="scientific">Mya arenaria</name>
    <name type="common">Soft-shell clam</name>
    <dbReference type="NCBI Taxonomy" id="6604"/>
    <lineage>
        <taxon>Eukaryota</taxon>
        <taxon>Metazoa</taxon>
        <taxon>Spiralia</taxon>
        <taxon>Lophotrochozoa</taxon>
        <taxon>Mollusca</taxon>
        <taxon>Bivalvia</taxon>
        <taxon>Autobranchia</taxon>
        <taxon>Heteroconchia</taxon>
        <taxon>Euheterodonta</taxon>
        <taxon>Imparidentia</taxon>
        <taxon>Neoheterodontei</taxon>
        <taxon>Myida</taxon>
        <taxon>Myoidea</taxon>
        <taxon>Myidae</taxon>
        <taxon>Mya</taxon>
    </lineage>
</organism>